<dbReference type="InterPro" id="IPR052895">
    <property type="entry name" value="HetReg/Transcr_Mod"/>
</dbReference>
<feature type="region of interest" description="Disordered" evidence="1">
    <location>
        <begin position="13"/>
        <end position="50"/>
    </location>
</feature>
<gene>
    <name evidence="3" type="ORF">QC761_0000320</name>
</gene>
<evidence type="ECO:0000259" key="2">
    <source>
        <dbReference type="Pfam" id="PF06985"/>
    </source>
</evidence>
<evidence type="ECO:0000313" key="4">
    <source>
        <dbReference type="Proteomes" id="UP001322138"/>
    </source>
</evidence>
<keyword evidence="4" id="KW-1185">Reference proteome</keyword>
<evidence type="ECO:0000256" key="1">
    <source>
        <dbReference type="SAM" id="MobiDB-lite"/>
    </source>
</evidence>
<dbReference type="GeneID" id="87890766"/>
<dbReference type="Pfam" id="PF26639">
    <property type="entry name" value="Het-6_barrel"/>
    <property type="match status" value="1"/>
</dbReference>
<organism evidence="3 4">
    <name type="scientific">Podospora bellae-mahoneyi</name>
    <dbReference type="NCBI Taxonomy" id="2093777"/>
    <lineage>
        <taxon>Eukaryota</taxon>
        <taxon>Fungi</taxon>
        <taxon>Dikarya</taxon>
        <taxon>Ascomycota</taxon>
        <taxon>Pezizomycotina</taxon>
        <taxon>Sordariomycetes</taxon>
        <taxon>Sordariomycetidae</taxon>
        <taxon>Sordariales</taxon>
        <taxon>Podosporaceae</taxon>
        <taxon>Podospora</taxon>
    </lineage>
</organism>
<feature type="domain" description="Heterokaryon incompatibility" evidence="2">
    <location>
        <begin position="116"/>
        <end position="293"/>
    </location>
</feature>
<dbReference type="RefSeq" id="XP_062736352.1">
    <property type="nucleotide sequence ID" value="XM_062871716.1"/>
</dbReference>
<dbReference type="Pfam" id="PF06985">
    <property type="entry name" value="HET"/>
    <property type="match status" value="1"/>
</dbReference>
<name>A0ABR0FUI6_9PEZI</name>
<protein>
    <recommendedName>
        <fullName evidence="2">Heterokaryon incompatibility domain-containing protein</fullName>
    </recommendedName>
</protein>
<dbReference type="PANTHER" id="PTHR24148:SF73">
    <property type="entry name" value="HET DOMAIN PROTEIN (AFU_ORTHOLOGUE AFUA_8G01020)"/>
    <property type="match status" value="1"/>
</dbReference>
<dbReference type="Proteomes" id="UP001322138">
    <property type="component" value="Unassembled WGS sequence"/>
</dbReference>
<dbReference type="InterPro" id="IPR010730">
    <property type="entry name" value="HET"/>
</dbReference>
<sequence length="759" mass="86028">MFKRLQDRWKRFEEWVDEDDVPGATPQTESPSQTPPTTQLEAQPVADDEPEPDLAEAYCYTNETTTSPYTYTPLSPTIKSAIRVLTLLPGRADADIECQLIELDLNNPWTDDDEGFEALSYVWGDITDTTPIQIDGATIQIGRSLRSALLHLRYFNKPRILWVDAVCINQEDMDERNSQVMLMGEIYSKAARTLVWLGCPCCLLSVLGRSRGVYQQGQWEKQLVAIGPLFQSIEILGTEARKLAEEGREVVPKKGEIDEDGKTTYDKIRKLDPQWNFIFRENSWWTRIWTLQEIVLAKEARLCMYDQEVDWDLLVDAMPYYSALGFNKFTVIYAGTKTNTGLEPFNMVNAMREAREPGSDLVTGDVGDEFLYYLSLSHWRDCGVAHDKIYALLGLFSQESDVGIEVDYRSDAEDVYRSATKALLQQSKSLDALGFCYPYKIPRVSGLPSWLPDWGSAGNLAMPLMNDAKGELRATHASRGLPTKLRWEDDDRTLVVDGHIIDAITKLSSIQVSPAHDDRNEGSLDHMLNDPVMHAEADKSPQTWDELDPDRPIRHLLSSWTRGAKLGASFLSKALFHVLSNIVEIRETYLEWENFARSELGENIDHRHIFRDTVTTSTACPLEPALFDARFDGWLKAVKSVEKFKKAKLDQYAKKTYLSVTGFSAIINTEDDDLPEPFTAYLSHAPRRRLGITAGKRLCLLPKMTEVGDKVVLLRGGRVPVILRQREDSSMQFVGEAYVHDAMDGEAFDEDKCVDFRLT</sequence>
<feature type="compositionally biased region" description="Low complexity" evidence="1">
    <location>
        <begin position="25"/>
        <end position="39"/>
    </location>
</feature>
<dbReference type="EMBL" id="JAFFGZ010000001">
    <property type="protein sequence ID" value="KAK4647376.1"/>
    <property type="molecule type" value="Genomic_DNA"/>
</dbReference>
<evidence type="ECO:0000313" key="3">
    <source>
        <dbReference type="EMBL" id="KAK4647376.1"/>
    </source>
</evidence>
<comment type="caution">
    <text evidence="3">The sequence shown here is derived from an EMBL/GenBank/DDBJ whole genome shotgun (WGS) entry which is preliminary data.</text>
</comment>
<proteinExistence type="predicted"/>
<accession>A0ABR0FUI6</accession>
<dbReference type="PANTHER" id="PTHR24148">
    <property type="entry name" value="ANKYRIN REPEAT DOMAIN-CONTAINING PROTEIN 39 HOMOLOG-RELATED"/>
    <property type="match status" value="1"/>
</dbReference>
<reference evidence="3 4" key="1">
    <citation type="journal article" date="2023" name="bioRxiv">
        <title>High-quality genome assemblies of four members of thePodospora anserinaspecies complex.</title>
        <authorList>
            <person name="Ament-Velasquez S.L."/>
            <person name="Vogan A.A."/>
            <person name="Wallerman O."/>
            <person name="Hartmann F."/>
            <person name="Gautier V."/>
            <person name="Silar P."/>
            <person name="Giraud T."/>
            <person name="Johannesson H."/>
        </authorList>
    </citation>
    <scope>NUCLEOTIDE SEQUENCE [LARGE SCALE GENOMIC DNA]</scope>
    <source>
        <strain evidence="3 4">CBS 112042</strain>
    </source>
</reference>